<sequence>MAECSEVAWFDPADLPPDALPWLAGTLRTHLLDGTPFSEVLEG</sequence>
<gene>
    <name evidence="1" type="ORF">GCM10025868_46270</name>
</gene>
<evidence type="ECO:0008006" key="3">
    <source>
        <dbReference type="Google" id="ProtNLM"/>
    </source>
</evidence>
<evidence type="ECO:0000313" key="1">
    <source>
        <dbReference type="EMBL" id="GMA89377.1"/>
    </source>
</evidence>
<reference evidence="2" key="1">
    <citation type="journal article" date="2019" name="Int. J. Syst. Evol. Microbiol.">
        <title>The Global Catalogue of Microorganisms (GCM) 10K type strain sequencing project: providing services to taxonomists for standard genome sequencing and annotation.</title>
        <authorList>
            <consortium name="The Broad Institute Genomics Platform"/>
            <consortium name="The Broad Institute Genome Sequencing Center for Infectious Disease"/>
            <person name="Wu L."/>
            <person name="Ma J."/>
        </authorList>
    </citation>
    <scope>NUCLEOTIDE SEQUENCE [LARGE SCALE GENOMIC DNA]</scope>
    <source>
        <strain evidence="2">NBRC 108730</strain>
    </source>
</reference>
<dbReference type="EMBL" id="BSUZ01000001">
    <property type="protein sequence ID" value="GMA89377.1"/>
    <property type="molecule type" value="Genomic_DNA"/>
</dbReference>
<name>A0ABQ6JNR8_9ACTN</name>
<dbReference type="Proteomes" id="UP001157017">
    <property type="component" value="Unassembled WGS sequence"/>
</dbReference>
<accession>A0ABQ6JNR8</accession>
<evidence type="ECO:0000313" key="2">
    <source>
        <dbReference type="Proteomes" id="UP001157017"/>
    </source>
</evidence>
<organism evidence="1 2">
    <name type="scientific">Angustibacter aerolatus</name>
    <dbReference type="NCBI Taxonomy" id="1162965"/>
    <lineage>
        <taxon>Bacteria</taxon>
        <taxon>Bacillati</taxon>
        <taxon>Actinomycetota</taxon>
        <taxon>Actinomycetes</taxon>
        <taxon>Kineosporiales</taxon>
        <taxon>Kineosporiaceae</taxon>
    </lineage>
</organism>
<proteinExistence type="predicted"/>
<keyword evidence="2" id="KW-1185">Reference proteome</keyword>
<comment type="caution">
    <text evidence="1">The sequence shown here is derived from an EMBL/GenBank/DDBJ whole genome shotgun (WGS) entry which is preliminary data.</text>
</comment>
<protein>
    <recommendedName>
        <fullName evidence="3">NUDIX hydrolase</fullName>
    </recommendedName>
</protein>